<name>A0AAD6JFS3_9ROSI</name>
<proteinExistence type="predicted"/>
<evidence type="ECO:0000313" key="3">
    <source>
        <dbReference type="Proteomes" id="UP001162972"/>
    </source>
</evidence>
<evidence type="ECO:0000256" key="1">
    <source>
        <dbReference type="SAM" id="MobiDB-lite"/>
    </source>
</evidence>
<reference evidence="2 3" key="1">
    <citation type="journal article" date="2023" name="Int. J. Mol. Sci.">
        <title>De Novo Assembly and Annotation of 11 Diverse Shrub Willow (Salix) Genomes Reveals Novel Gene Organization in Sex-Linked Regions.</title>
        <authorList>
            <person name="Hyden B."/>
            <person name="Feng K."/>
            <person name="Yates T.B."/>
            <person name="Jawdy S."/>
            <person name="Cereghino C."/>
            <person name="Smart L.B."/>
            <person name="Muchero W."/>
        </authorList>
    </citation>
    <scope>NUCLEOTIDE SEQUENCE [LARGE SCALE GENOMIC DNA]</scope>
    <source>
        <tissue evidence="2">Shoot tip</tissue>
    </source>
</reference>
<evidence type="ECO:0000313" key="2">
    <source>
        <dbReference type="EMBL" id="KAJ6404301.1"/>
    </source>
</evidence>
<dbReference type="AlphaFoldDB" id="A0AAD6JFS3"/>
<feature type="region of interest" description="Disordered" evidence="1">
    <location>
        <begin position="48"/>
        <end position="96"/>
    </location>
</feature>
<keyword evidence="3" id="KW-1185">Reference proteome</keyword>
<sequence>MKTSQDWSLQNPQPYSNPSTQLMLLTMMKSLNQYRLINLPIHHKSYSHPRRLNSSCHAVSPSAAGADSLPQDHGIQSPMLHAMPRNQSRRSRSLQC</sequence>
<dbReference type="EMBL" id="JAPFFJ010000017">
    <property type="protein sequence ID" value="KAJ6404301.1"/>
    <property type="molecule type" value="Genomic_DNA"/>
</dbReference>
<feature type="compositionally biased region" description="Basic residues" evidence="1">
    <location>
        <begin position="87"/>
        <end position="96"/>
    </location>
</feature>
<protein>
    <submittedName>
        <fullName evidence="2">Uncharacterized protein</fullName>
    </submittedName>
</protein>
<comment type="caution">
    <text evidence="2">The sequence shown here is derived from an EMBL/GenBank/DDBJ whole genome shotgun (WGS) entry which is preliminary data.</text>
</comment>
<dbReference type="Proteomes" id="UP001162972">
    <property type="component" value="Chromosome 2"/>
</dbReference>
<organism evidence="2 3">
    <name type="scientific">Salix udensis</name>
    <dbReference type="NCBI Taxonomy" id="889485"/>
    <lineage>
        <taxon>Eukaryota</taxon>
        <taxon>Viridiplantae</taxon>
        <taxon>Streptophyta</taxon>
        <taxon>Embryophyta</taxon>
        <taxon>Tracheophyta</taxon>
        <taxon>Spermatophyta</taxon>
        <taxon>Magnoliopsida</taxon>
        <taxon>eudicotyledons</taxon>
        <taxon>Gunneridae</taxon>
        <taxon>Pentapetalae</taxon>
        <taxon>rosids</taxon>
        <taxon>fabids</taxon>
        <taxon>Malpighiales</taxon>
        <taxon>Salicaceae</taxon>
        <taxon>Saliceae</taxon>
        <taxon>Salix</taxon>
    </lineage>
</organism>
<accession>A0AAD6JFS3</accession>
<gene>
    <name evidence="2" type="ORF">OIU84_012477</name>
</gene>